<proteinExistence type="predicted"/>
<accession>A0A9P7YRR8</accession>
<dbReference type="AlphaFoldDB" id="A0A9P7YRR8"/>
<name>A0A9P7YRR8_9HELO</name>
<dbReference type="EMBL" id="MU251379">
    <property type="protein sequence ID" value="KAG9237888.1"/>
    <property type="molecule type" value="Genomic_DNA"/>
</dbReference>
<comment type="caution">
    <text evidence="2">The sequence shown here is derived from an EMBL/GenBank/DDBJ whole genome shotgun (WGS) entry which is preliminary data.</text>
</comment>
<reference evidence="2" key="1">
    <citation type="journal article" date="2021" name="IMA Fungus">
        <title>Genomic characterization of three marine fungi, including Emericellopsis atlantica sp. nov. with signatures of a generalist lifestyle and marine biomass degradation.</title>
        <authorList>
            <person name="Hagestad O.C."/>
            <person name="Hou L."/>
            <person name="Andersen J.H."/>
            <person name="Hansen E.H."/>
            <person name="Altermark B."/>
            <person name="Li C."/>
            <person name="Kuhnert E."/>
            <person name="Cox R.J."/>
            <person name="Crous P.W."/>
            <person name="Spatafora J.W."/>
            <person name="Lail K."/>
            <person name="Amirebrahimi M."/>
            <person name="Lipzen A."/>
            <person name="Pangilinan J."/>
            <person name="Andreopoulos W."/>
            <person name="Hayes R.D."/>
            <person name="Ng V."/>
            <person name="Grigoriev I.V."/>
            <person name="Jackson S.A."/>
            <person name="Sutton T.D.S."/>
            <person name="Dobson A.D.W."/>
            <person name="Rama T."/>
        </authorList>
    </citation>
    <scope>NUCLEOTIDE SEQUENCE</scope>
    <source>
        <strain evidence="2">TRa018bII</strain>
    </source>
</reference>
<evidence type="ECO:0000313" key="3">
    <source>
        <dbReference type="Proteomes" id="UP000824998"/>
    </source>
</evidence>
<keyword evidence="3" id="KW-1185">Reference proteome</keyword>
<organism evidence="2 3">
    <name type="scientific">Amylocarpus encephaloides</name>
    <dbReference type="NCBI Taxonomy" id="45428"/>
    <lineage>
        <taxon>Eukaryota</taxon>
        <taxon>Fungi</taxon>
        <taxon>Dikarya</taxon>
        <taxon>Ascomycota</taxon>
        <taxon>Pezizomycotina</taxon>
        <taxon>Leotiomycetes</taxon>
        <taxon>Helotiales</taxon>
        <taxon>Helotiales incertae sedis</taxon>
        <taxon>Amylocarpus</taxon>
    </lineage>
</organism>
<gene>
    <name evidence="2" type="ORF">BJ875DRAFT_540131</name>
</gene>
<evidence type="ECO:0000256" key="1">
    <source>
        <dbReference type="SAM" id="MobiDB-lite"/>
    </source>
</evidence>
<dbReference type="Proteomes" id="UP000824998">
    <property type="component" value="Unassembled WGS sequence"/>
</dbReference>
<sequence>MPYQKIYNMQRDIRGVDRQRPSSYGVHLAAPSLRFSHCFRLRRFFPSAFVVPASLEGGSLGSTALGFAGLAAALGARARIAILTPGLKNLPGRVLVCDAGRGGSGEGAEYGESTQTTTAIDAGSFSTQHLTRFLKARPNFPNLLDRIDKSIPSQKQRRISTNATGVNASPCYPINSPNASNGGERGRQRTTGEISMRIIRVRRTLVVTIITEP</sequence>
<protein>
    <submittedName>
        <fullName evidence="2">Uncharacterized protein</fullName>
    </submittedName>
</protein>
<evidence type="ECO:0000313" key="2">
    <source>
        <dbReference type="EMBL" id="KAG9237888.1"/>
    </source>
</evidence>
<feature type="region of interest" description="Disordered" evidence="1">
    <location>
        <begin position="164"/>
        <end position="190"/>
    </location>
</feature>